<dbReference type="EMBL" id="JAGFMF010011697">
    <property type="protein sequence ID" value="KAG8515803.1"/>
    <property type="molecule type" value="Genomic_DNA"/>
</dbReference>
<organism evidence="2 3">
    <name type="scientific">Galemys pyrenaicus</name>
    <name type="common">Iberian desman</name>
    <name type="synonym">Pyrenean desman</name>
    <dbReference type="NCBI Taxonomy" id="202257"/>
    <lineage>
        <taxon>Eukaryota</taxon>
        <taxon>Metazoa</taxon>
        <taxon>Chordata</taxon>
        <taxon>Craniata</taxon>
        <taxon>Vertebrata</taxon>
        <taxon>Euteleostomi</taxon>
        <taxon>Mammalia</taxon>
        <taxon>Eutheria</taxon>
        <taxon>Laurasiatheria</taxon>
        <taxon>Eulipotyphla</taxon>
        <taxon>Talpidae</taxon>
        <taxon>Galemys</taxon>
    </lineage>
</organism>
<name>A0A8J6A8D2_GALPY</name>
<evidence type="ECO:0000256" key="1">
    <source>
        <dbReference type="SAM" id="MobiDB-lite"/>
    </source>
</evidence>
<keyword evidence="3" id="KW-1185">Reference proteome</keyword>
<dbReference type="OrthoDB" id="9832160at2759"/>
<feature type="region of interest" description="Disordered" evidence="1">
    <location>
        <begin position="51"/>
        <end position="84"/>
    </location>
</feature>
<feature type="region of interest" description="Disordered" evidence="1">
    <location>
        <begin position="236"/>
        <end position="258"/>
    </location>
</feature>
<feature type="non-terminal residue" evidence="2">
    <location>
        <position position="258"/>
    </location>
</feature>
<reference evidence="2" key="1">
    <citation type="journal article" date="2021" name="Evol. Appl.">
        <title>The genome of the Pyrenean desman and the effects of bottlenecks and inbreeding on the genomic landscape of an endangered species.</title>
        <authorList>
            <person name="Escoda L."/>
            <person name="Castresana J."/>
        </authorList>
    </citation>
    <scope>NUCLEOTIDE SEQUENCE</scope>
    <source>
        <strain evidence="2">IBE-C5619</strain>
    </source>
</reference>
<gene>
    <name evidence="2" type="ORF">J0S82_010885</name>
</gene>
<sequence>NIMSPFSQWRNQQKCQGHPVNLLKKFLLPIYFFHGDHDRFYFTRQAPWEPPSLSRNPGPGISQPPAGLEGPGRQEGQCPSAGFRTRGEHGGCPWGLASPFRSAAIPRSALRLGRMAEKRRPWNTDAYWKPTYRRVLRAVRQGRGACLLSHPGHPGREAAEHFRFRHLLSGQSALSRPAGFEVTAATCWLAGGPPDCTPISVPKFDKTPWLSQASYINKPLVPSIPKRKECMQVSKSTMTGCGEGTKRPLKHLSHSESQ</sequence>
<proteinExistence type="predicted"/>
<protein>
    <submittedName>
        <fullName evidence="2">Uncharacterized protein</fullName>
    </submittedName>
</protein>
<evidence type="ECO:0000313" key="3">
    <source>
        <dbReference type="Proteomes" id="UP000700334"/>
    </source>
</evidence>
<accession>A0A8J6A8D2</accession>
<dbReference type="Proteomes" id="UP000700334">
    <property type="component" value="Unassembled WGS sequence"/>
</dbReference>
<comment type="caution">
    <text evidence="2">The sequence shown here is derived from an EMBL/GenBank/DDBJ whole genome shotgun (WGS) entry which is preliminary data.</text>
</comment>
<evidence type="ECO:0000313" key="2">
    <source>
        <dbReference type="EMBL" id="KAG8515803.1"/>
    </source>
</evidence>
<dbReference type="AlphaFoldDB" id="A0A8J6A8D2"/>